<protein>
    <submittedName>
        <fullName evidence="11">Transposase</fullName>
    </submittedName>
</protein>
<accession>A0A8T4L3I8</accession>
<evidence type="ECO:0000313" key="12">
    <source>
        <dbReference type="Proteomes" id="UP000677687"/>
    </source>
</evidence>
<evidence type="ECO:0000259" key="10">
    <source>
        <dbReference type="Pfam" id="PF12323"/>
    </source>
</evidence>
<dbReference type="NCBIfam" id="NF040570">
    <property type="entry name" value="guided_TnpB"/>
    <property type="match status" value="1"/>
</dbReference>
<evidence type="ECO:0000256" key="1">
    <source>
        <dbReference type="ARBA" id="ARBA00008761"/>
    </source>
</evidence>
<dbReference type="PANTHER" id="PTHR36172:SF1">
    <property type="entry name" value="RESOLVASE-RELATED"/>
    <property type="match status" value="1"/>
</dbReference>
<dbReference type="GO" id="GO:0003677">
    <property type="term" value="F:DNA binding"/>
    <property type="evidence" value="ECO:0007669"/>
    <property type="project" value="UniProtKB-KW"/>
</dbReference>
<feature type="domain" description="Probable transposase IS891/IS1136/IS1341" evidence="8">
    <location>
        <begin position="166"/>
        <end position="272"/>
    </location>
</feature>
<dbReference type="InterPro" id="IPR001959">
    <property type="entry name" value="Transposase"/>
</dbReference>
<dbReference type="NCBIfam" id="TIGR01766">
    <property type="entry name" value="IS200/IS605 family accessory protein TnpB-like domain"/>
    <property type="match status" value="1"/>
</dbReference>
<dbReference type="EMBL" id="JAGVWD010000047">
    <property type="protein sequence ID" value="MBS3057616.1"/>
    <property type="molecule type" value="Genomic_DNA"/>
</dbReference>
<evidence type="ECO:0000256" key="4">
    <source>
        <dbReference type="ARBA" id="ARBA00022833"/>
    </source>
</evidence>
<keyword evidence="4" id="KW-0862">Zinc</keyword>
<evidence type="ECO:0000256" key="7">
    <source>
        <dbReference type="SAM" id="MobiDB-lite"/>
    </source>
</evidence>
<name>A0A8T4L3I8_9ARCH</name>
<dbReference type="GO" id="GO:0032196">
    <property type="term" value="P:transposition"/>
    <property type="evidence" value="ECO:0007669"/>
    <property type="project" value="UniProtKB-KW"/>
</dbReference>
<feature type="domain" description="Cas12f1-like TNB" evidence="9">
    <location>
        <begin position="290"/>
        <end position="354"/>
    </location>
</feature>
<evidence type="ECO:0000313" key="11">
    <source>
        <dbReference type="EMBL" id="MBS3057616.1"/>
    </source>
</evidence>
<feature type="domain" description="Transposase putative helix-turn-helix" evidence="10">
    <location>
        <begin position="3"/>
        <end position="35"/>
    </location>
</feature>
<dbReference type="InterPro" id="IPR051491">
    <property type="entry name" value="Recombinase/Transposase-rel"/>
</dbReference>
<dbReference type="InterPro" id="IPR021027">
    <property type="entry name" value="Transposase_put_HTH"/>
</dbReference>
<gene>
    <name evidence="11" type="ORF">J4415_03230</name>
</gene>
<evidence type="ECO:0000259" key="9">
    <source>
        <dbReference type="Pfam" id="PF07282"/>
    </source>
</evidence>
<evidence type="ECO:0000256" key="2">
    <source>
        <dbReference type="ARBA" id="ARBA00022578"/>
    </source>
</evidence>
<evidence type="ECO:0000256" key="6">
    <source>
        <dbReference type="ARBA" id="ARBA00023172"/>
    </source>
</evidence>
<sequence length="381" mass="44077">MMAYKFKLYPSKQQEQALFKTFDLCRFTYNQLLEKLGKQEKINRKEIQHSLVEMKQNYPELQDVYSKTLQYECHRLFGNLRALAQLKKKGIKVGKLRFRGKDWFKTINYNQSGYELEQTGKRYGKLKLSKIGNINIRCHRIAHGAIKQITIKKTAGRWYAILITDEEYKKQKGEGQIGLDFGIINFVADNNGNRIKSPLFLKRSLKKIEKAHQDLSRKKKGSNNRKRAKQRLGKLYEKVENQRNDFLHKLSTQIVSENKLICIEDLDIKEMISKKKNRFWNRRNFLDCSWATFASMLKHKAESAGADVIEVNPKNTSKICSGCGTMQEMSLSQRTYSCDCGLEIDRDVNSAKNILAQGLGFVENETASSSMKQEAITSNNV</sequence>
<keyword evidence="5" id="KW-0238">DNA-binding</keyword>
<dbReference type="PANTHER" id="PTHR36172">
    <property type="match status" value="1"/>
</dbReference>
<dbReference type="Pfam" id="PF07282">
    <property type="entry name" value="Cas12f1-like_TNB"/>
    <property type="match status" value="1"/>
</dbReference>
<keyword evidence="3" id="KW-0479">Metal-binding</keyword>
<feature type="compositionally biased region" description="Basic residues" evidence="7">
    <location>
        <begin position="217"/>
        <end position="231"/>
    </location>
</feature>
<feature type="region of interest" description="Disordered" evidence="7">
    <location>
        <begin position="212"/>
        <end position="231"/>
    </location>
</feature>
<keyword evidence="6" id="KW-0233">DNA recombination</keyword>
<organism evidence="11 12">
    <name type="scientific">Candidatus Iainarchaeum sp</name>
    <dbReference type="NCBI Taxonomy" id="3101447"/>
    <lineage>
        <taxon>Archaea</taxon>
        <taxon>Candidatus Iainarchaeota</taxon>
        <taxon>Candidatus Iainarchaeia</taxon>
        <taxon>Candidatus Iainarchaeales</taxon>
        <taxon>Candidatus Iainarchaeaceae</taxon>
        <taxon>Candidatus Iainarchaeum</taxon>
    </lineage>
</organism>
<evidence type="ECO:0000256" key="3">
    <source>
        <dbReference type="ARBA" id="ARBA00022723"/>
    </source>
</evidence>
<reference evidence="11" key="1">
    <citation type="submission" date="2021-03" db="EMBL/GenBank/DDBJ databases">
        <authorList>
            <person name="Jaffe A."/>
        </authorList>
    </citation>
    <scope>NUCLEOTIDE SEQUENCE</scope>
    <source>
        <strain evidence="11">RIFCSPHIGHO2_01_FULL_AR10_44_11</strain>
    </source>
</reference>
<dbReference type="GO" id="GO:0006310">
    <property type="term" value="P:DNA recombination"/>
    <property type="evidence" value="ECO:0007669"/>
    <property type="project" value="UniProtKB-KW"/>
</dbReference>
<dbReference type="Proteomes" id="UP000677687">
    <property type="component" value="Unassembled WGS sequence"/>
</dbReference>
<dbReference type="AlphaFoldDB" id="A0A8T4L3I8"/>
<reference evidence="11" key="2">
    <citation type="submission" date="2021-05" db="EMBL/GenBank/DDBJ databases">
        <title>Protein family content uncovers lineage relationships and bacterial pathway maintenance mechanisms in DPANN archaea.</title>
        <authorList>
            <person name="Castelle C.J."/>
            <person name="Meheust R."/>
            <person name="Jaffe A.L."/>
            <person name="Seitz K."/>
            <person name="Gong X."/>
            <person name="Baker B.J."/>
            <person name="Banfield J.F."/>
        </authorList>
    </citation>
    <scope>NUCLEOTIDE SEQUENCE</scope>
    <source>
        <strain evidence="11">RIFCSPHIGHO2_01_FULL_AR10_44_11</strain>
    </source>
</reference>
<dbReference type="Pfam" id="PF12323">
    <property type="entry name" value="HTH_OrfB_IS605"/>
    <property type="match status" value="1"/>
</dbReference>
<dbReference type="Pfam" id="PF01385">
    <property type="entry name" value="OrfB_IS605"/>
    <property type="match status" value="1"/>
</dbReference>
<comment type="caution">
    <text evidence="11">The sequence shown here is derived from an EMBL/GenBank/DDBJ whole genome shotgun (WGS) entry which is preliminary data.</text>
</comment>
<proteinExistence type="inferred from homology"/>
<comment type="similarity">
    <text evidence="1">In the C-terminal section; belongs to the transposase 35 family.</text>
</comment>
<evidence type="ECO:0000256" key="5">
    <source>
        <dbReference type="ARBA" id="ARBA00023125"/>
    </source>
</evidence>
<dbReference type="InterPro" id="IPR010095">
    <property type="entry name" value="Cas12f1-like_TNB"/>
</dbReference>
<evidence type="ECO:0000259" key="8">
    <source>
        <dbReference type="Pfam" id="PF01385"/>
    </source>
</evidence>
<dbReference type="GO" id="GO:0046872">
    <property type="term" value="F:metal ion binding"/>
    <property type="evidence" value="ECO:0007669"/>
    <property type="project" value="UniProtKB-KW"/>
</dbReference>
<keyword evidence="2" id="KW-0815">Transposition</keyword>